<dbReference type="InterPro" id="IPR009057">
    <property type="entry name" value="Homeodomain-like_sf"/>
</dbReference>
<name>A0A151B3W7_9CLOT</name>
<dbReference type="CDD" id="cd00009">
    <property type="entry name" value="AAA"/>
    <property type="match status" value="1"/>
</dbReference>
<dbReference type="SUPFAM" id="SSF52540">
    <property type="entry name" value="P-loop containing nucleoside triphosphate hydrolases"/>
    <property type="match status" value="1"/>
</dbReference>
<dbReference type="InterPro" id="IPR025944">
    <property type="entry name" value="Sigma_54_int_dom_CS"/>
</dbReference>
<keyword evidence="5" id="KW-0804">Transcription</keyword>
<dbReference type="PROSITE" id="PS00675">
    <property type="entry name" value="SIGMA54_INTERACT_1"/>
    <property type="match status" value="1"/>
</dbReference>
<dbReference type="PANTHER" id="PTHR32071">
    <property type="entry name" value="TRANSCRIPTIONAL REGULATORY PROTEIN"/>
    <property type="match status" value="1"/>
</dbReference>
<gene>
    <name evidence="7" type="primary">acoR</name>
    <name evidence="7" type="ORF">CLTEP_14330</name>
</gene>
<dbReference type="GO" id="GO:0006355">
    <property type="term" value="P:regulation of DNA-templated transcription"/>
    <property type="evidence" value="ECO:0007669"/>
    <property type="project" value="InterPro"/>
</dbReference>
<organism evidence="7 8">
    <name type="scientific">Clostridium tepidiprofundi DSM 19306</name>
    <dbReference type="NCBI Taxonomy" id="1121338"/>
    <lineage>
        <taxon>Bacteria</taxon>
        <taxon>Bacillati</taxon>
        <taxon>Bacillota</taxon>
        <taxon>Clostridia</taxon>
        <taxon>Eubacteriales</taxon>
        <taxon>Clostridiaceae</taxon>
        <taxon>Clostridium</taxon>
    </lineage>
</organism>
<evidence type="ECO:0000259" key="6">
    <source>
        <dbReference type="PROSITE" id="PS50045"/>
    </source>
</evidence>
<dbReference type="STRING" id="1121338.CLTEP_14330"/>
<keyword evidence="1" id="KW-0547">Nucleotide-binding</keyword>
<evidence type="ECO:0000256" key="1">
    <source>
        <dbReference type="ARBA" id="ARBA00022741"/>
    </source>
</evidence>
<evidence type="ECO:0000313" key="8">
    <source>
        <dbReference type="Proteomes" id="UP000075531"/>
    </source>
</evidence>
<dbReference type="InterPro" id="IPR058031">
    <property type="entry name" value="AAA_lid_NorR"/>
</dbReference>
<dbReference type="PROSITE" id="PS00676">
    <property type="entry name" value="SIGMA54_INTERACT_2"/>
    <property type="match status" value="1"/>
</dbReference>
<keyword evidence="3" id="KW-0805">Transcription regulation</keyword>
<proteinExistence type="predicted"/>
<accession>A0A151B3W7</accession>
<dbReference type="Gene3D" id="3.40.50.300">
    <property type="entry name" value="P-loop containing nucleotide triphosphate hydrolases"/>
    <property type="match status" value="1"/>
</dbReference>
<dbReference type="InterPro" id="IPR035965">
    <property type="entry name" value="PAS-like_dom_sf"/>
</dbReference>
<keyword evidence="2" id="KW-0067">ATP-binding</keyword>
<protein>
    <submittedName>
        <fullName evidence="7">Acetoin dehydrogenase operon transcriptional activator AcoR</fullName>
    </submittedName>
</protein>
<dbReference type="InterPro" id="IPR013767">
    <property type="entry name" value="PAS_fold"/>
</dbReference>
<dbReference type="Gene3D" id="1.10.10.60">
    <property type="entry name" value="Homeodomain-like"/>
    <property type="match status" value="1"/>
</dbReference>
<dbReference type="FunFam" id="3.40.50.300:FF:000006">
    <property type="entry name" value="DNA-binding transcriptional regulator NtrC"/>
    <property type="match status" value="1"/>
</dbReference>
<dbReference type="PANTHER" id="PTHR32071:SF57">
    <property type="entry name" value="C4-DICARBOXYLATE TRANSPORT TRANSCRIPTIONAL REGULATORY PROTEIN DCTD"/>
    <property type="match status" value="1"/>
</dbReference>
<dbReference type="Pfam" id="PF25601">
    <property type="entry name" value="AAA_lid_14"/>
    <property type="match status" value="1"/>
</dbReference>
<dbReference type="SUPFAM" id="SSF46689">
    <property type="entry name" value="Homeodomain-like"/>
    <property type="match status" value="1"/>
</dbReference>
<dbReference type="Gene3D" id="3.30.450.20">
    <property type="entry name" value="PAS domain"/>
    <property type="match status" value="1"/>
</dbReference>
<dbReference type="Pfam" id="PF00989">
    <property type="entry name" value="PAS"/>
    <property type="match status" value="1"/>
</dbReference>
<evidence type="ECO:0000256" key="4">
    <source>
        <dbReference type="ARBA" id="ARBA00023125"/>
    </source>
</evidence>
<dbReference type="Pfam" id="PF02954">
    <property type="entry name" value="HTH_8"/>
    <property type="match status" value="1"/>
</dbReference>
<dbReference type="InterPro" id="IPR025943">
    <property type="entry name" value="Sigma_54_int_dom_ATP-bd_2"/>
</dbReference>
<evidence type="ECO:0000256" key="5">
    <source>
        <dbReference type="ARBA" id="ARBA00023163"/>
    </source>
</evidence>
<dbReference type="PROSITE" id="PS00688">
    <property type="entry name" value="SIGMA54_INTERACT_3"/>
    <property type="match status" value="1"/>
</dbReference>
<dbReference type="InterPro" id="IPR002078">
    <property type="entry name" value="Sigma_54_int"/>
</dbReference>
<dbReference type="PATRIC" id="fig|1121338.3.peg.1470"/>
<dbReference type="SUPFAM" id="SSF55785">
    <property type="entry name" value="PYP-like sensor domain (PAS domain)"/>
    <property type="match status" value="1"/>
</dbReference>
<dbReference type="EMBL" id="LTBA01000013">
    <property type="protein sequence ID" value="KYH34605.1"/>
    <property type="molecule type" value="Genomic_DNA"/>
</dbReference>
<evidence type="ECO:0000256" key="3">
    <source>
        <dbReference type="ARBA" id="ARBA00023015"/>
    </source>
</evidence>
<dbReference type="Gene3D" id="1.10.8.60">
    <property type="match status" value="1"/>
</dbReference>
<dbReference type="InterPro" id="IPR025662">
    <property type="entry name" value="Sigma_54_int_dom_ATP-bd_1"/>
</dbReference>
<dbReference type="InterPro" id="IPR003593">
    <property type="entry name" value="AAA+_ATPase"/>
</dbReference>
<dbReference type="PROSITE" id="PS50045">
    <property type="entry name" value="SIGMA54_INTERACT_4"/>
    <property type="match status" value="1"/>
</dbReference>
<keyword evidence="4" id="KW-0238">DNA-binding</keyword>
<keyword evidence="8" id="KW-1185">Reference proteome</keyword>
<dbReference type="InterPro" id="IPR003018">
    <property type="entry name" value="GAF"/>
</dbReference>
<dbReference type="Pfam" id="PF01590">
    <property type="entry name" value="GAF"/>
    <property type="match status" value="1"/>
</dbReference>
<comment type="caution">
    <text evidence="7">The sequence shown here is derived from an EMBL/GenBank/DDBJ whole genome shotgun (WGS) entry which is preliminary data.</text>
</comment>
<dbReference type="RefSeq" id="WP_066824649.1">
    <property type="nucleotide sequence ID" value="NZ_LTBA01000013.1"/>
</dbReference>
<dbReference type="InterPro" id="IPR029016">
    <property type="entry name" value="GAF-like_dom_sf"/>
</dbReference>
<dbReference type="SMART" id="SM00382">
    <property type="entry name" value="AAA"/>
    <property type="match status" value="1"/>
</dbReference>
<evidence type="ECO:0000256" key="2">
    <source>
        <dbReference type="ARBA" id="ARBA00022840"/>
    </source>
</evidence>
<feature type="domain" description="Sigma-54 factor interaction" evidence="6">
    <location>
        <begin position="324"/>
        <end position="554"/>
    </location>
</feature>
<dbReference type="SUPFAM" id="SSF55781">
    <property type="entry name" value="GAF domain-like"/>
    <property type="match status" value="1"/>
</dbReference>
<evidence type="ECO:0000313" key="7">
    <source>
        <dbReference type="EMBL" id="KYH34605.1"/>
    </source>
</evidence>
<dbReference type="Pfam" id="PF00158">
    <property type="entry name" value="Sigma54_activat"/>
    <property type="match status" value="1"/>
</dbReference>
<dbReference type="PRINTS" id="PR01590">
    <property type="entry name" value="HTHFIS"/>
</dbReference>
<sequence length="727" mass="82606">MPYTKELHDEIIRKSHERSLKYGIEKERVESKKILKGSEISLNIKKNQELIRIATPFIKNLYDILKGSGFLIILTDKDGCILYIIGDKNVMYAAEELNMIVGAYMDEKSIGTNAMGTAIKEDLPIQISAKEHFINAYHRWTCSAAPIHDNNGNIIGTLNLTGHSHEVHPHTLGLAVAAVMSIENQLKIESVQKELLKSYLFTNTIMNSISYGVLAVDIEGIIQNCNTTACRMLKRNENGILYKPVKNMISNWNNIIKHIKLGKKYENEEVIFKDIGKFSLSVNPIKDEEGNLVGLVLVMNEIQRILNLVNKYTAMRARYTFDDYIYKCDSMKRIISFAKDIADSPSTVLIQGESGTGKEILAQSIHNHSLRAEKPFVAVNCGAIPKNLIESELFGYEYGAFTGAKKGGRPGKFELANGGTLFLDEIGEMPLDMQVNLLRVLQEGYITRVGGSKIIPVNVRIIAATNKDLKEEINKGTFREDLYYRLIVIPITIPPLRERREDIKVIIEHFLKTKAKKLNKPIPNISENLMNKIMNYDWPGNIRELENFIENVVNLGGNTTFNIENKFDIKYMNNIRNRSYYKGVNNHENINSNGNINNNGSINSKNINSNGNINYDENINSENINSENINSENINSENINSENMNNEDINNKDINNKDINNIGKCYYIKNVNTDDIYLCNLEELEKRAIYAVLKKYKWNISKSAKILGISRNTLYLKMKRYCIENTG</sequence>
<dbReference type="Proteomes" id="UP000075531">
    <property type="component" value="Unassembled WGS sequence"/>
</dbReference>
<dbReference type="InterPro" id="IPR002197">
    <property type="entry name" value="HTH_Fis"/>
</dbReference>
<dbReference type="Gene3D" id="3.30.450.40">
    <property type="match status" value="1"/>
</dbReference>
<dbReference type="GO" id="GO:0043565">
    <property type="term" value="F:sequence-specific DNA binding"/>
    <property type="evidence" value="ECO:0007669"/>
    <property type="project" value="InterPro"/>
</dbReference>
<dbReference type="AlphaFoldDB" id="A0A151B3W7"/>
<dbReference type="GO" id="GO:0005524">
    <property type="term" value="F:ATP binding"/>
    <property type="evidence" value="ECO:0007669"/>
    <property type="project" value="UniProtKB-KW"/>
</dbReference>
<reference evidence="7 8" key="1">
    <citation type="submission" date="2016-02" db="EMBL/GenBank/DDBJ databases">
        <title>Genome sequence of Clostridium tepidiprofundi DSM 19306.</title>
        <authorList>
            <person name="Poehlein A."/>
            <person name="Daniel R."/>
        </authorList>
    </citation>
    <scope>NUCLEOTIDE SEQUENCE [LARGE SCALE GENOMIC DNA]</scope>
    <source>
        <strain evidence="7 8">DSM 19306</strain>
    </source>
</reference>
<dbReference type="InterPro" id="IPR027417">
    <property type="entry name" value="P-loop_NTPase"/>
</dbReference>